<keyword evidence="2" id="KW-1185">Reference proteome</keyword>
<organism evidence="1 2">
    <name type="scientific">Vaccinium darrowii</name>
    <dbReference type="NCBI Taxonomy" id="229202"/>
    <lineage>
        <taxon>Eukaryota</taxon>
        <taxon>Viridiplantae</taxon>
        <taxon>Streptophyta</taxon>
        <taxon>Embryophyta</taxon>
        <taxon>Tracheophyta</taxon>
        <taxon>Spermatophyta</taxon>
        <taxon>Magnoliopsida</taxon>
        <taxon>eudicotyledons</taxon>
        <taxon>Gunneridae</taxon>
        <taxon>Pentapetalae</taxon>
        <taxon>asterids</taxon>
        <taxon>Ericales</taxon>
        <taxon>Ericaceae</taxon>
        <taxon>Vaccinioideae</taxon>
        <taxon>Vaccinieae</taxon>
        <taxon>Vaccinium</taxon>
    </lineage>
</organism>
<sequence length="262" mass="30417">MKSIKQKKTREVEVGTTAYRSSLKSVEGQSNKDVINVDNISPGRVIVSSKPIPIKNLKSYRVHRLLSTEDKERISQIWSEAYTSGMGSCVYVDDIQKLLRSSSTYGSVIEAYTEILKREQSIKVEDFQNAIVFKSPEECLRVLDYWIPQAREFRYLHFPISHLHHLTLLVLDNEKCSWKFYNSMLLRIGVDQHFEVANLLKNKVENYLKSKPNGLFLTQECHPIQQMEDCPQQECSSKDCGIVVCYLIRQYFWKLPITSKVK</sequence>
<accession>A0ACB7YJW5</accession>
<comment type="caution">
    <text evidence="1">The sequence shown here is derived from an EMBL/GenBank/DDBJ whole genome shotgun (WGS) entry which is preliminary data.</text>
</comment>
<dbReference type="Proteomes" id="UP000828048">
    <property type="component" value="Chromosome 11"/>
</dbReference>
<evidence type="ECO:0000313" key="1">
    <source>
        <dbReference type="EMBL" id="KAH7853666.1"/>
    </source>
</evidence>
<evidence type="ECO:0000313" key="2">
    <source>
        <dbReference type="Proteomes" id="UP000828048"/>
    </source>
</evidence>
<gene>
    <name evidence="1" type="ORF">Vadar_005245</name>
</gene>
<name>A0ACB7YJW5_9ERIC</name>
<protein>
    <submittedName>
        <fullName evidence="1">Uncharacterized protein</fullName>
    </submittedName>
</protein>
<dbReference type="EMBL" id="CM037161">
    <property type="protein sequence ID" value="KAH7853666.1"/>
    <property type="molecule type" value="Genomic_DNA"/>
</dbReference>
<proteinExistence type="predicted"/>
<reference evidence="1 2" key="1">
    <citation type="journal article" date="2021" name="Hortic Res">
        <title>High-quality reference genome and annotation aids understanding of berry development for evergreen blueberry (Vaccinium darrowii).</title>
        <authorList>
            <person name="Yu J."/>
            <person name="Hulse-Kemp A.M."/>
            <person name="Babiker E."/>
            <person name="Staton M."/>
        </authorList>
    </citation>
    <scope>NUCLEOTIDE SEQUENCE [LARGE SCALE GENOMIC DNA]</scope>
    <source>
        <strain evidence="2">cv. NJ 8807/NJ 8810</strain>
        <tissue evidence="1">Young leaf</tissue>
    </source>
</reference>